<dbReference type="EMBL" id="PXOA01000477">
    <property type="protein sequence ID" value="RFU75073.1"/>
    <property type="molecule type" value="Genomic_DNA"/>
</dbReference>
<keyword evidence="1" id="KW-0812">Transmembrane</keyword>
<evidence type="ECO:0000256" key="1">
    <source>
        <dbReference type="SAM" id="Phobius"/>
    </source>
</evidence>
<proteinExistence type="predicted"/>
<keyword evidence="1" id="KW-0472">Membrane</keyword>
<evidence type="ECO:0000313" key="3">
    <source>
        <dbReference type="Proteomes" id="UP000266272"/>
    </source>
</evidence>
<dbReference type="OrthoDB" id="5352400at2759"/>
<feature type="transmembrane region" description="Helical" evidence="1">
    <location>
        <begin position="98"/>
        <end position="122"/>
    </location>
</feature>
<feature type="transmembrane region" description="Helical" evidence="1">
    <location>
        <begin position="181"/>
        <end position="205"/>
    </location>
</feature>
<dbReference type="Proteomes" id="UP000266272">
    <property type="component" value="Unassembled WGS sequence"/>
</dbReference>
<evidence type="ECO:0000313" key="2">
    <source>
        <dbReference type="EMBL" id="RFU75073.1"/>
    </source>
</evidence>
<reference evidence="2 3" key="1">
    <citation type="journal article" date="2018" name="PLoS Pathog.">
        <title>Evolution of structural diversity of trichothecenes, a family of toxins produced by plant pathogenic and entomopathogenic fungi.</title>
        <authorList>
            <person name="Proctor R.H."/>
            <person name="McCormick S.P."/>
            <person name="Kim H.S."/>
            <person name="Cardoza R.E."/>
            <person name="Stanley A.M."/>
            <person name="Lindo L."/>
            <person name="Kelly A."/>
            <person name="Brown D.W."/>
            <person name="Lee T."/>
            <person name="Vaughan M.M."/>
            <person name="Alexander N.J."/>
            <person name="Busman M."/>
            <person name="Gutierrez S."/>
        </authorList>
    </citation>
    <scope>NUCLEOTIDE SEQUENCE [LARGE SCALE GENOMIC DNA]</scope>
    <source>
        <strain evidence="2 3">IBT 40837</strain>
    </source>
</reference>
<keyword evidence="1" id="KW-1133">Transmembrane helix</keyword>
<gene>
    <name evidence="2" type="ORF">TARUN_7172</name>
</gene>
<comment type="caution">
    <text evidence="2">The sequence shown here is derived from an EMBL/GenBank/DDBJ whole genome shotgun (WGS) entry which is preliminary data.</text>
</comment>
<name>A0A395NGZ6_TRIAR</name>
<protein>
    <submittedName>
        <fullName evidence="2">Uncharacterized protein</fullName>
    </submittedName>
</protein>
<feature type="transmembrane region" description="Helical" evidence="1">
    <location>
        <begin position="26"/>
        <end position="48"/>
    </location>
</feature>
<organism evidence="2 3">
    <name type="scientific">Trichoderma arundinaceum</name>
    <dbReference type="NCBI Taxonomy" id="490622"/>
    <lineage>
        <taxon>Eukaryota</taxon>
        <taxon>Fungi</taxon>
        <taxon>Dikarya</taxon>
        <taxon>Ascomycota</taxon>
        <taxon>Pezizomycotina</taxon>
        <taxon>Sordariomycetes</taxon>
        <taxon>Hypocreomycetidae</taxon>
        <taxon>Hypocreales</taxon>
        <taxon>Hypocreaceae</taxon>
        <taxon>Trichoderma</taxon>
    </lineage>
</organism>
<sequence length="276" mass="31665">MGILGSKNQPWTYHVLHRKWPRTPRLALRWLMLVEFIGLVPILTIFGLSQPDLYRTAMWQIGWDHRLNSNPDIILFAYANHVAQPKLPLIWSRTFTDYNVAISVISLFFLLTKLIAVIMRIWYPLPSTLTSIALAVLYSVSVYGQVGPDYTDPRYPAPAAWYFRYGCDMAKPYGQYTNCQIAQASLFITLYMLAVYVLVLGFSLYSMWPSPLNDLDTDEDEDDEEQDAKDAKGIEMGDVKWPSASGAMPFTPRTQAFHTLDRKLPLRQEHEALVYS</sequence>
<dbReference type="AlphaFoldDB" id="A0A395NGZ6"/>
<accession>A0A395NGZ6</accession>
<keyword evidence="3" id="KW-1185">Reference proteome</keyword>